<dbReference type="EMBL" id="GGEC01069572">
    <property type="protein sequence ID" value="MBX50056.1"/>
    <property type="molecule type" value="Transcribed_RNA"/>
</dbReference>
<evidence type="ECO:0000313" key="1">
    <source>
        <dbReference type="EMBL" id="MBX50056.1"/>
    </source>
</evidence>
<organism evidence="1">
    <name type="scientific">Rhizophora mucronata</name>
    <name type="common">Asiatic mangrove</name>
    <dbReference type="NCBI Taxonomy" id="61149"/>
    <lineage>
        <taxon>Eukaryota</taxon>
        <taxon>Viridiplantae</taxon>
        <taxon>Streptophyta</taxon>
        <taxon>Embryophyta</taxon>
        <taxon>Tracheophyta</taxon>
        <taxon>Spermatophyta</taxon>
        <taxon>Magnoliopsida</taxon>
        <taxon>eudicotyledons</taxon>
        <taxon>Gunneridae</taxon>
        <taxon>Pentapetalae</taxon>
        <taxon>rosids</taxon>
        <taxon>fabids</taxon>
        <taxon>Malpighiales</taxon>
        <taxon>Rhizophoraceae</taxon>
        <taxon>Rhizophora</taxon>
    </lineage>
</organism>
<proteinExistence type="predicted"/>
<reference evidence="1" key="1">
    <citation type="submission" date="2018-02" db="EMBL/GenBank/DDBJ databases">
        <title>Rhizophora mucronata_Transcriptome.</title>
        <authorList>
            <person name="Meera S.P."/>
            <person name="Sreeshan A."/>
            <person name="Augustine A."/>
        </authorList>
    </citation>
    <scope>NUCLEOTIDE SEQUENCE</scope>
    <source>
        <tissue evidence="1">Leaf</tissue>
    </source>
</reference>
<sequence length="24" mass="2716">MCQGIIVKRLEITSISDLCFVIFS</sequence>
<protein>
    <submittedName>
        <fullName evidence="1">Uncharacterized protein</fullName>
    </submittedName>
</protein>
<name>A0A2P2P5K7_RHIMU</name>
<accession>A0A2P2P5K7</accession>
<dbReference type="AlphaFoldDB" id="A0A2P2P5K7"/>